<dbReference type="AlphaFoldDB" id="H8LNQ8"/>
<name>H8LNQ8_RICSL</name>
<protein>
    <submittedName>
        <fullName evidence="1">3-hydroxyacyl-CoA dehydrogenase (FadB)</fullName>
    </submittedName>
</protein>
<reference evidence="1 2" key="1">
    <citation type="submission" date="2012-03" db="EMBL/GenBank/DDBJ databases">
        <authorList>
            <person name="Johnson S.L."/>
            <person name="Munk A.C."/>
            <person name="Han S."/>
            <person name="Bruce D.C."/>
            <person name="Dasch G.A."/>
        </authorList>
    </citation>
    <scope>NUCLEOTIDE SEQUENCE [LARGE SCALE GENOMIC DNA]</scope>
    <source>
        <strain evidence="2">D-CWPP (RSB)</strain>
    </source>
</reference>
<dbReference type="InterPro" id="IPR029045">
    <property type="entry name" value="ClpP/crotonase-like_dom_sf"/>
</dbReference>
<dbReference type="KEGG" id="rsw:MC3_04680"/>
<dbReference type="Proteomes" id="UP000007592">
    <property type="component" value="Chromosome"/>
</dbReference>
<proteinExistence type="predicted"/>
<dbReference type="PATRIC" id="fig|1105109.3.peg.1000"/>
<accession>H8LNQ8</accession>
<evidence type="ECO:0000313" key="1">
    <source>
        <dbReference type="EMBL" id="AFD19851.1"/>
    </source>
</evidence>
<organism evidence="1 2">
    <name type="scientific">Rickettsia slovaca str. D-CWPP</name>
    <dbReference type="NCBI Taxonomy" id="1105109"/>
    <lineage>
        <taxon>Bacteria</taxon>
        <taxon>Pseudomonadati</taxon>
        <taxon>Pseudomonadota</taxon>
        <taxon>Alphaproteobacteria</taxon>
        <taxon>Rickettsiales</taxon>
        <taxon>Rickettsiaceae</taxon>
        <taxon>Rickettsieae</taxon>
        <taxon>Rickettsia</taxon>
        <taxon>spotted fever group</taxon>
    </lineage>
</organism>
<dbReference type="SUPFAM" id="SSF52096">
    <property type="entry name" value="ClpP/crotonase"/>
    <property type="match status" value="1"/>
</dbReference>
<gene>
    <name evidence="1" type="ORF">MC3_04680</name>
</gene>
<dbReference type="Gene3D" id="3.90.226.20">
    <property type="match status" value="1"/>
</dbReference>
<sequence>MLLACGLGVALGGGYELLLHSSFIIGNQELNAGLVELGVGLIPGWGGVTEMFA</sequence>
<dbReference type="EMBL" id="CP003375">
    <property type="protein sequence ID" value="AFD19851.1"/>
    <property type="molecule type" value="Genomic_DNA"/>
</dbReference>
<evidence type="ECO:0000313" key="2">
    <source>
        <dbReference type="Proteomes" id="UP000007592"/>
    </source>
</evidence>
<dbReference type="HOGENOM" id="CLU_3065716_0_0_5"/>